<organism evidence="2 3">
    <name type="scientific">Corticimicrobacter populi</name>
    <dbReference type="NCBI Taxonomy" id="2175229"/>
    <lineage>
        <taxon>Bacteria</taxon>
        <taxon>Pseudomonadati</taxon>
        <taxon>Pseudomonadota</taxon>
        <taxon>Betaproteobacteria</taxon>
        <taxon>Burkholderiales</taxon>
        <taxon>Alcaligenaceae</taxon>
        <taxon>Corticimicrobacter</taxon>
    </lineage>
</organism>
<sequence length="106" mass="12111">MNQALAVWLLLALALVAANLPFLTERVLAVATWKQQGQPTAKPLWLRMAELLLLYVVIGAVGFAFEGTLGNRFRQGWEFYAITLCLFLVMAYPGFVYRYLFHKRKT</sequence>
<dbReference type="RefSeq" id="WP_109061854.1">
    <property type="nucleotide sequence ID" value="NZ_QETA01000003.1"/>
</dbReference>
<dbReference type="Pfam" id="PF10993">
    <property type="entry name" value="DUF2818"/>
    <property type="match status" value="1"/>
</dbReference>
<keyword evidence="1" id="KW-0812">Transmembrane</keyword>
<proteinExistence type="predicted"/>
<gene>
    <name evidence="2" type="ORF">DD235_09650</name>
</gene>
<protein>
    <submittedName>
        <fullName evidence="2">DUF2818 domain-containing protein</fullName>
    </submittedName>
</protein>
<feature type="transmembrane region" description="Helical" evidence="1">
    <location>
        <begin position="77"/>
        <end position="100"/>
    </location>
</feature>
<reference evidence="3" key="1">
    <citation type="submission" date="2018-05" db="EMBL/GenBank/DDBJ databases">
        <authorList>
            <person name="Li Y."/>
        </authorList>
    </citation>
    <scope>NUCLEOTIDE SEQUENCE [LARGE SCALE GENOMIC DNA]</scope>
    <source>
        <strain evidence="3">3d-2-2</strain>
    </source>
</reference>
<keyword evidence="1" id="KW-0472">Membrane</keyword>
<evidence type="ECO:0000256" key="1">
    <source>
        <dbReference type="SAM" id="Phobius"/>
    </source>
</evidence>
<evidence type="ECO:0000313" key="3">
    <source>
        <dbReference type="Proteomes" id="UP000245212"/>
    </source>
</evidence>
<feature type="transmembrane region" description="Helical" evidence="1">
    <location>
        <begin position="45"/>
        <end position="65"/>
    </location>
</feature>
<evidence type="ECO:0000313" key="2">
    <source>
        <dbReference type="EMBL" id="PWF23240.1"/>
    </source>
</evidence>
<name>A0A2V1JXM6_9BURK</name>
<keyword evidence="1" id="KW-1133">Transmembrane helix</keyword>
<dbReference type="AlphaFoldDB" id="A0A2V1JXM6"/>
<dbReference type="EMBL" id="QETA01000003">
    <property type="protein sequence ID" value="PWF23240.1"/>
    <property type="molecule type" value="Genomic_DNA"/>
</dbReference>
<comment type="caution">
    <text evidence="2">The sequence shown here is derived from an EMBL/GenBank/DDBJ whole genome shotgun (WGS) entry which is preliminary data.</text>
</comment>
<dbReference type="Proteomes" id="UP000245212">
    <property type="component" value="Unassembled WGS sequence"/>
</dbReference>
<keyword evidence="3" id="KW-1185">Reference proteome</keyword>
<accession>A0A2V1JXM6</accession>
<dbReference type="PIRSF" id="PIRSF019883">
    <property type="entry name" value="UCP019883"/>
    <property type="match status" value="1"/>
</dbReference>
<dbReference type="InterPro" id="IPR016768">
    <property type="entry name" value="UCP019883"/>
</dbReference>